<protein>
    <submittedName>
        <fullName evidence="3">Alkaline phosphatase</fullName>
        <ecNumber evidence="3">3.1.3.1</ecNumber>
    </submittedName>
</protein>
<accession>A0ABU2WKG6</accession>
<comment type="similarity">
    <text evidence="2">Belongs to the alkaline phosphatase family.</text>
</comment>
<evidence type="ECO:0000256" key="2">
    <source>
        <dbReference type="RuleBase" id="RU003946"/>
    </source>
</evidence>
<keyword evidence="3" id="KW-0378">Hydrolase</keyword>
<name>A0ABU2WKG6_9GAMM</name>
<dbReference type="EC" id="3.1.3.1" evidence="3"/>
<organism evidence="3 4">
    <name type="scientific">Banduia mediterranea</name>
    <dbReference type="NCBI Taxonomy" id="3075609"/>
    <lineage>
        <taxon>Bacteria</taxon>
        <taxon>Pseudomonadati</taxon>
        <taxon>Pseudomonadota</taxon>
        <taxon>Gammaproteobacteria</taxon>
        <taxon>Nevskiales</taxon>
        <taxon>Algiphilaceae</taxon>
        <taxon>Banduia</taxon>
    </lineage>
</organism>
<gene>
    <name evidence="3" type="ORF">RM530_13545</name>
</gene>
<dbReference type="InterPro" id="IPR017850">
    <property type="entry name" value="Alkaline_phosphatase_core_sf"/>
</dbReference>
<proteinExistence type="inferred from homology"/>
<dbReference type="EMBL" id="JAVRIC010000020">
    <property type="protein sequence ID" value="MDT0498378.1"/>
    <property type="molecule type" value="Genomic_DNA"/>
</dbReference>
<dbReference type="GO" id="GO:0004035">
    <property type="term" value="F:alkaline phosphatase activity"/>
    <property type="evidence" value="ECO:0007669"/>
    <property type="project" value="UniProtKB-EC"/>
</dbReference>
<sequence>MGIPTITAARIRAGQLAGGNGEDHSLSFEAFPSLGLIKTYEVNQQTADSAGTATAMITGAKTKAGMLSVAPDVELGDPHACTPQHALTTLFEVAEQAGLATGLVTTARLTHATPAAMYAHSPHRNWENDSQVPQGSNCRDIARQLVEFAPGDGLDVALGGGRAQFLPQTVGGKRLDGRDLEAQWRQRYGSDGQVVNDAETLKASAVTRSSHLLGLFTASHVPYVEDRPPTVPSLVDMTEAAILRLQANDKGFVLMVEAGRIDHAHHAGNAYRALAEAIELSAAVERALAMTDPADTLILVTADHSHTLMITGYPTRGNPILGKVVSNDAHGNPRTEPSLALDGKPYTTLSYVNGNGYAEHRSPDADDEPEDEVILAASGRRLGLDVDTEAPDYHQEALVPLRAETHGGEDVAVFATGPGAAWIHGVQEQSYLFQVMATALGFELPEPLPANSTP</sequence>
<comment type="caution">
    <text evidence="3">The sequence shown here is derived from an EMBL/GenBank/DDBJ whole genome shotgun (WGS) entry which is preliminary data.</text>
</comment>
<keyword evidence="1" id="KW-0597">Phosphoprotein</keyword>
<dbReference type="Proteomes" id="UP001254608">
    <property type="component" value="Unassembled WGS sequence"/>
</dbReference>
<dbReference type="PANTHER" id="PTHR11596">
    <property type="entry name" value="ALKALINE PHOSPHATASE"/>
    <property type="match status" value="1"/>
</dbReference>
<dbReference type="Gene3D" id="3.40.720.10">
    <property type="entry name" value="Alkaline Phosphatase, subunit A"/>
    <property type="match status" value="1"/>
</dbReference>
<dbReference type="SUPFAM" id="SSF53649">
    <property type="entry name" value="Alkaline phosphatase-like"/>
    <property type="match status" value="1"/>
</dbReference>
<dbReference type="InterPro" id="IPR001952">
    <property type="entry name" value="Alkaline_phosphatase"/>
</dbReference>
<reference evidence="3 4" key="1">
    <citation type="submission" date="2023-09" db="EMBL/GenBank/DDBJ databases">
        <authorList>
            <person name="Rey-Velasco X."/>
        </authorList>
    </citation>
    <scope>NUCLEOTIDE SEQUENCE [LARGE SCALE GENOMIC DNA]</scope>
    <source>
        <strain evidence="3 4">W345</strain>
    </source>
</reference>
<evidence type="ECO:0000313" key="3">
    <source>
        <dbReference type="EMBL" id="MDT0498378.1"/>
    </source>
</evidence>
<evidence type="ECO:0000313" key="4">
    <source>
        <dbReference type="Proteomes" id="UP001254608"/>
    </source>
</evidence>
<dbReference type="Pfam" id="PF00245">
    <property type="entry name" value="Alk_phosphatase"/>
    <property type="match status" value="1"/>
</dbReference>
<dbReference type="SMART" id="SM00098">
    <property type="entry name" value="alkPPc"/>
    <property type="match status" value="1"/>
</dbReference>
<dbReference type="PRINTS" id="PR00113">
    <property type="entry name" value="ALKPHPHTASE"/>
</dbReference>
<dbReference type="CDD" id="cd16012">
    <property type="entry name" value="ALP"/>
    <property type="match status" value="1"/>
</dbReference>
<dbReference type="PANTHER" id="PTHR11596:SF5">
    <property type="entry name" value="ALKALINE PHOSPHATASE"/>
    <property type="match status" value="1"/>
</dbReference>
<evidence type="ECO:0000256" key="1">
    <source>
        <dbReference type="ARBA" id="ARBA00022553"/>
    </source>
</evidence>
<keyword evidence="4" id="KW-1185">Reference proteome</keyword>